<protein>
    <submittedName>
        <fullName evidence="1">Uncharacterized protein</fullName>
    </submittedName>
</protein>
<accession>A0A838L7Y6</accession>
<comment type="caution">
    <text evidence="1">The sequence shown here is derived from an EMBL/GenBank/DDBJ whole genome shotgun (WGS) entry which is preliminary data.</text>
</comment>
<dbReference type="AlphaFoldDB" id="A0A838L7Y6"/>
<evidence type="ECO:0000313" key="2">
    <source>
        <dbReference type="Proteomes" id="UP000570166"/>
    </source>
</evidence>
<name>A0A838L7Y6_9SPHN</name>
<proteinExistence type="predicted"/>
<dbReference type="EMBL" id="JACEIB010000022">
    <property type="protein sequence ID" value="MBA2935137.1"/>
    <property type="molecule type" value="Genomic_DNA"/>
</dbReference>
<sequence>MDIAWLAAVYTTIASFDPNAVPIASTVVGDPAPQIYRCDLEQTVSIPANPDAQKSVAKMTRIYAFGRTKVSGFDDWSSWRWAAGMVYSRASFTAGRIDTENAYIDTAPVANADGSPLTQKYWYSRKQSIDKTTGSYTYEASGIPLKSGVPLASTANDQVAPLPMEDAIDTEEYRYLVQRTGHCERVQDPLAERTDHVRPNLASIIAYERSAGAQNLHLDAASSTVMLALPKRGQNWGSLSLVVAQTECSPGHYCGDQIELRLWDFLSNQLSDTTMATLRKNYPDVRFSIDGFGLRASTMLNVGDAGIPAADFKAAQDKLSAIYLNPKVASLINNDHSARANLTPAVLATRVTADVESMTKALTALGYGETAQFSDSGWVLVVPSFHTAVGLQKVTIQLHPCGDPTRCGTLLEFQEQIDRGDKGKVLNWLASHREVTLAPDPDDSDEYDLNYVVDLKSGKSLRELLADLKAWWSIDASIADIVKGKSS</sequence>
<reference evidence="1 2" key="1">
    <citation type="submission" date="2020-07" db="EMBL/GenBank/DDBJ databases">
        <authorList>
            <person name="Sun Q."/>
        </authorList>
    </citation>
    <scope>NUCLEOTIDE SEQUENCE [LARGE SCALE GENOMIC DNA]</scope>
    <source>
        <strain evidence="1 2">CGMCC 1.13654</strain>
    </source>
</reference>
<organism evidence="1 2">
    <name type="scientific">Sphingomonas chungangi</name>
    <dbReference type="NCBI Taxonomy" id="2683589"/>
    <lineage>
        <taxon>Bacteria</taxon>
        <taxon>Pseudomonadati</taxon>
        <taxon>Pseudomonadota</taxon>
        <taxon>Alphaproteobacteria</taxon>
        <taxon>Sphingomonadales</taxon>
        <taxon>Sphingomonadaceae</taxon>
        <taxon>Sphingomonas</taxon>
    </lineage>
</organism>
<keyword evidence="2" id="KW-1185">Reference proteome</keyword>
<evidence type="ECO:0000313" key="1">
    <source>
        <dbReference type="EMBL" id="MBA2935137.1"/>
    </source>
</evidence>
<gene>
    <name evidence="1" type="ORF">HZF05_13680</name>
</gene>
<dbReference type="Proteomes" id="UP000570166">
    <property type="component" value="Unassembled WGS sequence"/>
</dbReference>
<dbReference type="RefSeq" id="WP_160364586.1">
    <property type="nucleotide sequence ID" value="NZ_JACEIB010000022.1"/>
</dbReference>